<sequence>MADLTDADIALLRLIDKVMRDNGGQNPTLAEIALAAGLPSSSRGTIQRQLTRLRPNYVDWSGQARSLHLTPSGLAVLGQTAPDLAVQIPINDLIVPLLAAGLTRLSVRVEAGEALRAPYDEAWERGARMLTLECLTRGVAAPAHLGEVINLWCRIAPVDWPLPLGPAGRLYAEPLLDEGDELTSLCRELAQNLVSGDAELELSESLMAGVRSQAQARRNQDGYVSFRRYLIEHPVSTQDDLSDAGARREISPFAATLHEMYERIPSTAIHNGQLLLCGHCGWTLERADNRLRCGGPRCRTLTDNFSRGTSTRPYDSADPPLRARRAIRQYVIAPGVYEINLARRIEAMGLSCQLWPFYDRYDLRVVFENGEVWAIDVKDWKHPHLLGRRLTTFTDVAPDWQRAFFAIPDSRVRENRSYLATLRNLVRSDDFAIVTISDLLHAIGRRKEAGHA</sequence>
<dbReference type="STRING" id="765420.OSCT_1753"/>
<dbReference type="Pfam" id="PF18156">
    <property type="entry name" value="pPIWI_RE_Y"/>
    <property type="match status" value="1"/>
</dbReference>
<dbReference type="AlphaFoldDB" id="E1IEK2"/>
<evidence type="ECO:0008006" key="5">
    <source>
        <dbReference type="Google" id="ProtNLM"/>
    </source>
</evidence>
<feature type="domain" description="REase associating with pPIWI RE" evidence="1">
    <location>
        <begin position="335"/>
        <end position="450"/>
    </location>
</feature>
<name>E1IEK2_9CHLR</name>
<dbReference type="EMBL" id="ADVR01000053">
    <property type="protein sequence ID" value="EFO80394.1"/>
    <property type="molecule type" value="Genomic_DNA"/>
</dbReference>
<evidence type="ECO:0000313" key="3">
    <source>
        <dbReference type="EMBL" id="EFO80394.1"/>
    </source>
</evidence>
<protein>
    <recommendedName>
        <fullName evidence="5">REase associating with pPIWI RE domain-containing protein</fullName>
    </recommendedName>
</protein>
<dbReference type="eggNOG" id="COG1974">
    <property type="taxonomic scope" value="Bacteria"/>
</dbReference>
<feature type="domain" description="pPIWI-RE three-gene island" evidence="2">
    <location>
        <begin position="95"/>
        <end position="237"/>
    </location>
</feature>
<evidence type="ECO:0000259" key="2">
    <source>
        <dbReference type="Pfam" id="PF18156"/>
    </source>
</evidence>
<dbReference type="Proteomes" id="UP000054010">
    <property type="component" value="Unassembled WGS sequence"/>
</dbReference>
<proteinExistence type="predicted"/>
<organism evidence="3 4">
    <name type="scientific">Oscillochloris trichoides DG-6</name>
    <dbReference type="NCBI Taxonomy" id="765420"/>
    <lineage>
        <taxon>Bacteria</taxon>
        <taxon>Bacillati</taxon>
        <taxon>Chloroflexota</taxon>
        <taxon>Chloroflexia</taxon>
        <taxon>Chloroflexales</taxon>
        <taxon>Chloroflexineae</taxon>
        <taxon>Oscillochloridaceae</taxon>
        <taxon>Oscillochloris</taxon>
    </lineage>
</organism>
<reference evidence="3 4" key="1">
    <citation type="journal article" date="2011" name="J. Bacteriol.">
        <title>Draft genome sequence of the anoxygenic filamentous phototrophic bacterium Oscillochloris trichoides subsp. DG-6.</title>
        <authorList>
            <person name="Kuznetsov B.B."/>
            <person name="Ivanovsky R.N."/>
            <person name="Keppen O.I."/>
            <person name="Sukhacheva M.V."/>
            <person name="Bumazhkin B.K."/>
            <person name="Patutina E.O."/>
            <person name="Beletsky A.V."/>
            <person name="Mardanov A.V."/>
            <person name="Baslerov R.V."/>
            <person name="Panteleeva A.N."/>
            <person name="Kolganova T.V."/>
            <person name="Ravin N.V."/>
            <person name="Skryabin K.G."/>
        </authorList>
    </citation>
    <scope>NUCLEOTIDE SEQUENCE [LARGE SCALE GENOMIC DNA]</scope>
    <source>
        <strain evidence="3 4">DG-6</strain>
    </source>
</reference>
<dbReference type="InterPro" id="IPR041191">
    <property type="entry name" value="pPIWI_RE_Y"/>
</dbReference>
<evidence type="ECO:0000259" key="1">
    <source>
        <dbReference type="Pfam" id="PF18154"/>
    </source>
</evidence>
<dbReference type="HOGENOM" id="CLU_048881_0_0_0"/>
<dbReference type="Pfam" id="PF18154">
    <property type="entry name" value="pPIWI_RE_REase"/>
    <property type="match status" value="1"/>
</dbReference>
<comment type="caution">
    <text evidence="3">The sequence shown here is derived from an EMBL/GenBank/DDBJ whole genome shotgun (WGS) entry which is preliminary data.</text>
</comment>
<gene>
    <name evidence="3" type="ORF">OSCT_1753</name>
</gene>
<evidence type="ECO:0000313" key="4">
    <source>
        <dbReference type="Proteomes" id="UP000054010"/>
    </source>
</evidence>
<accession>E1IEK2</accession>
<keyword evidence="4" id="KW-1185">Reference proteome</keyword>
<dbReference type="InterPro" id="IPR040828">
    <property type="entry name" value="pPIWI_RE_REase"/>
</dbReference>